<evidence type="ECO:0000256" key="1">
    <source>
        <dbReference type="SAM" id="Phobius"/>
    </source>
</evidence>
<keyword evidence="1" id="KW-1133">Transmembrane helix</keyword>
<comment type="caution">
    <text evidence="2">The sequence shown here is derived from an EMBL/GenBank/DDBJ whole genome shotgun (WGS) entry which is preliminary data.</text>
</comment>
<dbReference type="EMBL" id="LAZR01000839">
    <property type="protein sequence ID" value="KKN56551.1"/>
    <property type="molecule type" value="Genomic_DNA"/>
</dbReference>
<evidence type="ECO:0000313" key="2">
    <source>
        <dbReference type="EMBL" id="KKN56551.1"/>
    </source>
</evidence>
<dbReference type="SUPFAM" id="SSF49899">
    <property type="entry name" value="Concanavalin A-like lectins/glucanases"/>
    <property type="match status" value="1"/>
</dbReference>
<feature type="transmembrane region" description="Helical" evidence="1">
    <location>
        <begin position="1064"/>
        <end position="1083"/>
    </location>
</feature>
<dbReference type="Pfam" id="PF13385">
    <property type="entry name" value="Laminin_G_3"/>
    <property type="match status" value="1"/>
</dbReference>
<reference evidence="2" key="1">
    <citation type="journal article" date="2015" name="Nature">
        <title>Complex archaea that bridge the gap between prokaryotes and eukaryotes.</title>
        <authorList>
            <person name="Spang A."/>
            <person name="Saw J.H."/>
            <person name="Jorgensen S.L."/>
            <person name="Zaremba-Niedzwiedzka K."/>
            <person name="Martijn J."/>
            <person name="Lind A.E."/>
            <person name="van Eijk R."/>
            <person name="Schleper C."/>
            <person name="Guy L."/>
            <person name="Ettema T.J."/>
        </authorList>
    </citation>
    <scope>NUCLEOTIDE SEQUENCE</scope>
</reference>
<gene>
    <name evidence="2" type="ORF">LCGC14_0571290</name>
</gene>
<dbReference type="Gene3D" id="2.60.120.200">
    <property type="match status" value="1"/>
</dbReference>
<accession>A0A0F9U5H4</accession>
<name>A0A0F9U5H4_9ZZZZ</name>
<feature type="transmembrane region" description="Helical" evidence="1">
    <location>
        <begin position="1029"/>
        <end position="1052"/>
    </location>
</feature>
<organism evidence="2">
    <name type="scientific">marine sediment metagenome</name>
    <dbReference type="NCBI Taxonomy" id="412755"/>
    <lineage>
        <taxon>unclassified sequences</taxon>
        <taxon>metagenomes</taxon>
        <taxon>ecological metagenomes</taxon>
    </lineage>
</organism>
<dbReference type="AlphaFoldDB" id="A0A0F9U5H4"/>
<evidence type="ECO:0008006" key="3">
    <source>
        <dbReference type="Google" id="ProtNLM"/>
    </source>
</evidence>
<keyword evidence="1" id="KW-0472">Membrane</keyword>
<keyword evidence="1" id="KW-0812">Transmembrane</keyword>
<sequence>MKQNKSIEAHHYTKSIKVIVMLIFFSVFLFGTVSAFEFDNIKSYDEETKTIEIRNSILGIPFLQLDKVSEIQLQTPSNFKVGQGYQKVAEFTINNFDDYNNPLKKIEFYNLRDMGLIQRNFDYKYKTTELVDIEDYNRVCNLVTNGTNICSSQISGTHKESKEVWKDLNSSILVKGNITIGIFTDVQKGDVVEWIPTYYGIRINEWAIWSESLNTNLLHYYKLNDTVDSLSTVNLTNNALVNFTKGLIGNNSNGGVINVGSYLSATNSWGIDGGVISMSFWVNNTASPTGRHGIIGTQNDASDVSYISFYDFNGGTPKLVFNRLKNGVADAFLDHTVTLSVNGSYQHIVVTYDGVGSRMFLDGVLVAGPTNFSGSGSAAITTQSFIQNDVQTPTLFFNGQVDEVGIWDRNLTTEEVTQLFNGGLGITFIGVFVPTITLNSPVDFFNTSNATIEFNGTVTSSIGIDNVTLFIDDVGNETNSSAINDTDYLFTKIISEGVHTWNYESCNAQGCNNGTERTFTIDQSSPTINITFPTEVIDFHEVNTNLFVNWTVSDLLLDTCILEFEGVNTTVTCLDNQTEINITNSVNRSIIFYANDTFGNVNSSSRSWNYLSFQNLLTFNASTFETARETFTVNITTNGTTPTSARLIYNETEFTGATITSLGGNDFNISRTIDIPLISGNNTLFHFNFSIASTEISTADTGQSVNLTTFEFCEVGQQPAYINFTFTNETVAEEAITAEIDTTWNFWLGSGSVIDSLTFSNTTENLNYQFCLTSGGNRTLTANVSLSYDNAGSQLRRVSQEFNLTNITTTQNLFLLPTADGIFVTFQVVNPSEQVISGVAANVTKDGDLISSGITDDAGLITYFLDPDTTYVFSFSKVGFTTVTTTLVPTQTSFTIILGDVTAVVEFDTTIGINYFINPINSTLLNGTLVEFNLTLNATNSNLDNFGFVLRNSTGTLFNETTSTLPAGGFLSVTLDTGSNTDIVMELFWTITGNQTNVTRTWLVFNLENEGFSILTFFNDLSTFLNSGLFGLTTFGLGIIIFMIIILVTGTVSFKFGITDPSAITIIIFSLVFFFDVILNIMINPVNAVNNFPTIFVGVILLGMLIREAVKF</sequence>
<protein>
    <recommendedName>
        <fullName evidence="3">LamG-like jellyroll fold domain-containing protein</fullName>
    </recommendedName>
</protein>
<dbReference type="InterPro" id="IPR013320">
    <property type="entry name" value="ConA-like_dom_sf"/>
</dbReference>
<proteinExistence type="predicted"/>
<feature type="transmembrane region" description="Helical" evidence="1">
    <location>
        <begin position="1089"/>
        <end position="1106"/>
    </location>
</feature>